<name>A0A0N4WV14_HAEPC</name>
<dbReference type="WBParaSite" id="HPLM_0001551901-mRNA-1">
    <property type="protein sequence ID" value="HPLM_0001551901-mRNA-1"/>
    <property type="gene ID" value="HPLM_0001551901"/>
</dbReference>
<dbReference type="EMBL" id="UZAF01019012">
    <property type="protein sequence ID" value="VDO56889.1"/>
    <property type="molecule type" value="Genomic_DNA"/>
</dbReference>
<evidence type="ECO:0000313" key="1">
    <source>
        <dbReference type="EMBL" id="VDO56889.1"/>
    </source>
</evidence>
<reference evidence="3" key="1">
    <citation type="submission" date="2017-02" db="UniProtKB">
        <authorList>
            <consortium name="WormBaseParasite"/>
        </authorList>
    </citation>
    <scope>IDENTIFICATION</scope>
</reference>
<gene>
    <name evidence="1" type="ORF">HPLM_LOCUS15511</name>
</gene>
<evidence type="ECO:0000313" key="2">
    <source>
        <dbReference type="Proteomes" id="UP000268014"/>
    </source>
</evidence>
<dbReference type="Proteomes" id="UP000268014">
    <property type="component" value="Unassembled WGS sequence"/>
</dbReference>
<keyword evidence="2" id="KW-1185">Reference proteome</keyword>
<organism evidence="3">
    <name type="scientific">Haemonchus placei</name>
    <name type="common">Barber's pole worm</name>
    <dbReference type="NCBI Taxonomy" id="6290"/>
    <lineage>
        <taxon>Eukaryota</taxon>
        <taxon>Metazoa</taxon>
        <taxon>Ecdysozoa</taxon>
        <taxon>Nematoda</taxon>
        <taxon>Chromadorea</taxon>
        <taxon>Rhabditida</taxon>
        <taxon>Rhabditina</taxon>
        <taxon>Rhabditomorpha</taxon>
        <taxon>Strongyloidea</taxon>
        <taxon>Trichostrongylidae</taxon>
        <taxon>Haemonchus</taxon>
    </lineage>
</organism>
<evidence type="ECO:0000313" key="3">
    <source>
        <dbReference type="WBParaSite" id="HPLM_0001551901-mRNA-1"/>
    </source>
</evidence>
<sequence>MSQRTECSRLGFVEIIKPPVYRTGHHDHLITVTAMVMSMINQVLEI</sequence>
<protein>
    <submittedName>
        <fullName evidence="3">Transposase</fullName>
    </submittedName>
</protein>
<reference evidence="1 2" key="2">
    <citation type="submission" date="2018-11" db="EMBL/GenBank/DDBJ databases">
        <authorList>
            <consortium name="Pathogen Informatics"/>
        </authorList>
    </citation>
    <scope>NUCLEOTIDE SEQUENCE [LARGE SCALE GENOMIC DNA]</scope>
    <source>
        <strain evidence="1 2">MHpl1</strain>
    </source>
</reference>
<dbReference type="AlphaFoldDB" id="A0A0N4WV14"/>
<accession>A0A0N4WV14</accession>
<proteinExistence type="predicted"/>